<reference evidence="1" key="1">
    <citation type="submission" date="2021-03" db="EMBL/GenBank/DDBJ databases">
        <authorList>
            <person name="Tran Van P."/>
        </authorList>
    </citation>
    <scope>NUCLEOTIDE SEQUENCE</scope>
</reference>
<gene>
    <name evidence="1" type="ORF">TPAB3V08_LOCUS4648</name>
</gene>
<accession>A0ABN7NSY3</accession>
<protein>
    <submittedName>
        <fullName evidence="1">Uncharacterized protein</fullName>
    </submittedName>
</protein>
<comment type="caution">
    <text evidence="1">The sequence shown here is derived from an EMBL/GenBank/DDBJ whole genome shotgun (WGS) entry which is preliminary data.</text>
</comment>
<dbReference type="EMBL" id="CAJPIN010005807">
    <property type="protein sequence ID" value="CAG2057671.1"/>
    <property type="molecule type" value="Genomic_DNA"/>
</dbReference>
<dbReference type="Proteomes" id="UP001153148">
    <property type="component" value="Unassembled WGS sequence"/>
</dbReference>
<proteinExistence type="predicted"/>
<evidence type="ECO:0000313" key="1">
    <source>
        <dbReference type="EMBL" id="CAG2057671.1"/>
    </source>
</evidence>
<keyword evidence="2" id="KW-1185">Reference proteome</keyword>
<sequence>MVSVLMVVVPCPAVKEDCKRLFEEISGSTVYPLHHSKISTCIKVSQSSTEFGLRMHGESCKLYKNSAIEGKVFQKICEDMAAEYTFLFYYCPSQWLSRGNLLSHTHKLRQDAIKTGRSPQGLNGAHWLRSESVPKIVIVNIFCSRKDQFHVEYSGSNCGHAHPFLAKHIEKVETRNITQLTIADKARVIEKFEAATVTARLLFSCILHSR</sequence>
<organism evidence="1 2">
    <name type="scientific">Timema podura</name>
    <name type="common">Walking stick</name>
    <dbReference type="NCBI Taxonomy" id="61482"/>
    <lineage>
        <taxon>Eukaryota</taxon>
        <taxon>Metazoa</taxon>
        <taxon>Ecdysozoa</taxon>
        <taxon>Arthropoda</taxon>
        <taxon>Hexapoda</taxon>
        <taxon>Insecta</taxon>
        <taxon>Pterygota</taxon>
        <taxon>Neoptera</taxon>
        <taxon>Polyneoptera</taxon>
        <taxon>Phasmatodea</taxon>
        <taxon>Timematodea</taxon>
        <taxon>Timematoidea</taxon>
        <taxon>Timematidae</taxon>
        <taxon>Timema</taxon>
    </lineage>
</organism>
<name>A0ABN7NSY3_TIMPD</name>
<evidence type="ECO:0000313" key="2">
    <source>
        <dbReference type="Proteomes" id="UP001153148"/>
    </source>
</evidence>